<sequence length="371" mass="44735">MRRLFVVSTFLHIINTINLIENNLSKVESENVLFILNNNDSYKEILDLAEFSNLFSEIYILDINKYLNAFNSSIKKIKGYIFYKTIAKDILKNCKNHFYDEFYFSFMDFPMWLIFLYLKKLNRNIKLYSISDGIGGYNLLTTKENKINKIVLHFFGFNTLFEELKKLYIYTKDLVNNYYYPHVKIENLPKIDKNNKLFFLLKTYNKKKNFVFDLKYKFIFFESPFNNEELNKKQMYSIKFINKISNNFCIKKHPRRSIKLDLNFKECNIKKNIAMECIYVEDKNNIENKVFISGISAAAILAKLIFDKEPYVIFLYKLWDMDKVTYNDDNYIKFLNKFKNIYSKKEKIFIPESYEELEKNIRFLDDKVIVE</sequence>
<dbReference type="RefSeq" id="WP_007475134.1">
    <property type="nucleotide sequence ID" value="NZ_ABCJ01000008.1"/>
</dbReference>
<comment type="caution">
    <text evidence="1">The sequence shown here is derived from an EMBL/GenBank/DDBJ whole genome shotgun (WGS) entry which is preliminary data.</text>
</comment>
<gene>
    <name evidence="1" type="ORF">CMTB2_04362</name>
</gene>
<name>A0AAI9AGE6_9BACT</name>
<proteinExistence type="predicted"/>
<dbReference type="AlphaFoldDB" id="A0AAI9AGE6"/>
<reference evidence="1 2" key="1">
    <citation type="journal article" date="2011" name="Stand. Genomic Sci.">
        <title>Draft genome sequence of Caminibacter mediatlanticus strain TB-2, an epsilonproteobacterium isolated from a deep-sea hydrothermal vent.</title>
        <authorList>
            <person name="Giovannelli D."/>
            <person name="Ferriera S."/>
            <person name="Johnson J."/>
            <person name="Kravitz S."/>
            <person name="Perez-Rodriguez I."/>
            <person name="Ricci J."/>
            <person name="O'Brien C."/>
            <person name="Voordeckers J.W."/>
            <person name="Bini E."/>
            <person name="Vetriani C."/>
        </authorList>
    </citation>
    <scope>NUCLEOTIDE SEQUENCE [LARGE SCALE GENOMIC DNA]</scope>
    <source>
        <strain evidence="1 2">TB-2</strain>
    </source>
</reference>
<protein>
    <submittedName>
        <fullName evidence="1">Uncharacterized protein</fullName>
    </submittedName>
</protein>
<dbReference type="EMBL" id="ABCJ01000008">
    <property type="protein sequence ID" value="EDM23158.1"/>
    <property type="molecule type" value="Genomic_DNA"/>
</dbReference>
<accession>A0AAI9AGE6</accession>
<organism evidence="1 2">
    <name type="scientific">Caminibacter mediatlanticus TB-2</name>
    <dbReference type="NCBI Taxonomy" id="391592"/>
    <lineage>
        <taxon>Bacteria</taxon>
        <taxon>Pseudomonadati</taxon>
        <taxon>Campylobacterota</taxon>
        <taxon>Epsilonproteobacteria</taxon>
        <taxon>Nautiliales</taxon>
        <taxon>Nautiliaceae</taxon>
        <taxon>Caminibacter</taxon>
    </lineage>
</organism>
<evidence type="ECO:0000313" key="1">
    <source>
        <dbReference type="EMBL" id="EDM23158.1"/>
    </source>
</evidence>
<evidence type="ECO:0000313" key="2">
    <source>
        <dbReference type="Proteomes" id="UP000003288"/>
    </source>
</evidence>
<dbReference type="Proteomes" id="UP000003288">
    <property type="component" value="Unassembled WGS sequence"/>
</dbReference>